<feature type="compositionally biased region" description="Basic and acidic residues" evidence="2">
    <location>
        <begin position="134"/>
        <end position="149"/>
    </location>
</feature>
<gene>
    <name evidence="4" type="ORF">LNINA_LOCUS13395</name>
</gene>
<proteinExistence type="predicted"/>
<comment type="subcellular location">
    <subcellularLocation>
        <location evidence="1">Nucleus</location>
    </subcellularLocation>
</comment>
<feature type="compositionally biased region" description="Basic and acidic residues" evidence="2">
    <location>
        <begin position="457"/>
        <end position="466"/>
    </location>
</feature>
<feature type="compositionally biased region" description="Basic and acidic residues" evidence="2">
    <location>
        <begin position="437"/>
        <end position="446"/>
    </location>
</feature>
<sequence>MADTKFFVYGGGRWREINLERGNVDGWRHTRFVYVKNGKLAFANKRAVLRGLRDLVQNKPSTVQYGLPLPRKKIKEFKRSHAKSNVSNHHCCGHQNSCCNSVQKTQYQPATTTNTAVQCDIEAPKKQSQRNVKQRAETHIVRETNHDDIQVSSDEASTSSSVEPSSAISLRNRGHTLEINENDILLFRNFIENDGCNMLNVDLLLFDEDDREKEKALYKINPVVRLVRDKRIIDLIKLKRRQIKGLTTHKELNSVEISTTPKENIKGTKVQRKKQVKSNPQGIRTHVSSSNAVRVYSLLEDEAIVAWMLKSDRATQVKGNRLWREYAQHHSGLTGQVRTWQSLKNRYLRYLLPSLGTLSLTTSQAATLRAAASSGEIGKKKSPKNNSIYKINPVRSAWSSRPLQELRDKDEEPQTPRQLRSNVATAPRVEIPTYSEITRRFAERHQSTPYTEEDTLETSKEQETDNTRSATTRSRSQHLNGETKRSLKRNRVDSDTETNERKLRKTKPNKSLENTGVPRKTETPSKPTDRQSVRNTSNRDRDMRRKSMNEKRKEILAKKDEEQPSYRGNERSLRSNKEDNSIRNRTRTKRSATESDSDFQKKKETRQSTRQSTQRAQKNGHGGSTVISDDSTSGNDSNASTVESDSSSSTAESVTTKPKTRLSVKSEKSGSIRKFQRNNVESVDWRTRSSRNNIVFEISDSSDNEVGVRKTRRLYNPSAYVSKRR</sequence>
<feature type="compositionally biased region" description="Polar residues" evidence="2">
    <location>
        <begin position="467"/>
        <end position="480"/>
    </location>
</feature>
<name>A0AAV1K1F7_9NEOP</name>
<feature type="compositionally biased region" description="Basic and acidic residues" evidence="2">
    <location>
        <begin position="519"/>
        <end position="582"/>
    </location>
</feature>
<evidence type="ECO:0000313" key="4">
    <source>
        <dbReference type="EMBL" id="CAK1554481.1"/>
    </source>
</evidence>
<dbReference type="EMBL" id="CAVLEF010000278">
    <property type="protein sequence ID" value="CAK1554481.1"/>
    <property type="molecule type" value="Genomic_DNA"/>
</dbReference>
<dbReference type="InterPro" id="IPR009057">
    <property type="entry name" value="Homeodomain-like_sf"/>
</dbReference>
<dbReference type="Pfam" id="PF08914">
    <property type="entry name" value="Myb_Rap1"/>
    <property type="match status" value="1"/>
</dbReference>
<accession>A0AAV1K1F7</accession>
<reference evidence="4 5" key="1">
    <citation type="submission" date="2023-11" db="EMBL/GenBank/DDBJ databases">
        <authorList>
            <person name="Okamura Y."/>
        </authorList>
    </citation>
    <scope>NUCLEOTIDE SEQUENCE [LARGE SCALE GENOMIC DNA]</scope>
</reference>
<comment type="caution">
    <text evidence="4">The sequence shown here is derived from an EMBL/GenBank/DDBJ whole genome shotgun (WGS) entry which is preliminary data.</text>
</comment>
<feature type="compositionally biased region" description="Polar residues" evidence="2">
    <location>
        <begin position="415"/>
        <end position="424"/>
    </location>
</feature>
<feature type="compositionally biased region" description="Basic and acidic residues" evidence="2">
    <location>
        <begin position="405"/>
        <end position="414"/>
    </location>
</feature>
<organism evidence="4 5">
    <name type="scientific">Leptosia nina</name>
    <dbReference type="NCBI Taxonomy" id="320188"/>
    <lineage>
        <taxon>Eukaryota</taxon>
        <taxon>Metazoa</taxon>
        <taxon>Ecdysozoa</taxon>
        <taxon>Arthropoda</taxon>
        <taxon>Hexapoda</taxon>
        <taxon>Insecta</taxon>
        <taxon>Pterygota</taxon>
        <taxon>Neoptera</taxon>
        <taxon>Endopterygota</taxon>
        <taxon>Lepidoptera</taxon>
        <taxon>Glossata</taxon>
        <taxon>Ditrysia</taxon>
        <taxon>Papilionoidea</taxon>
        <taxon>Pieridae</taxon>
        <taxon>Pierinae</taxon>
        <taxon>Leptosia</taxon>
    </lineage>
</organism>
<evidence type="ECO:0000313" key="5">
    <source>
        <dbReference type="Proteomes" id="UP001497472"/>
    </source>
</evidence>
<evidence type="ECO:0000256" key="1">
    <source>
        <dbReference type="ARBA" id="ARBA00004123"/>
    </source>
</evidence>
<dbReference type="AlphaFoldDB" id="A0AAV1K1F7"/>
<dbReference type="SUPFAM" id="SSF46689">
    <property type="entry name" value="Homeodomain-like"/>
    <property type="match status" value="1"/>
</dbReference>
<dbReference type="Gene3D" id="1.10.10.60">
    <property type="entry name" value="Homeodomain-like"/>
    <property type="match status" value="1"/>
</dbReference>
<dbReference type="InterPro" id="IPR015010">
    <property type="entry name" value="TERF2IP_Myb"/>
</dbReference>
<feature type="domain" description="TERF2-interacting telomeric protein 1 Myb" evidence="3">
    <location>
        <begin position="296"/>
        <end position="351"/>
    </location>
</feature>
<dbReference type="Proteomes" id="UP001497472">
    <property type="component" value="Unassembled WGS sequence"/>
</dbReference>
<feature type="region of interest" description="Disordered" evidence="2">
    <location>
        <begin position="405"/>
        <end position="680"/>
    </location>
</feature>
<feature type="region of interest" description="Disordered" evidence="2">
    <location>
        <begin position="124"/>
        <end position="167"/>
    </location>
</feature>
<feature type="compositionally biased region" description="Low complexity" evidence="2">
    <location>
        <begin position="151"/>
        <end position="167"/>
    </location>
</feature>
<protein>
    <recommendedName>
        <fullName evidence="3">TERF2-interacting telomeric protein 1 Myb domain-containing protein</fullName>
    </recommendedName>
</protein>
<feature type="compositionally biased region" description="Low complexity" evidence="2">
    <location>
        <begin position="636"/>
        <end position="656"/>
    </location>
</feature>
<feature type="compositionally biased region" description="Polar residues" evidence="2">
    <location>
        <begin position="625"/>
        <end position="635"/>
    </location>
</feature>
<feature type="compositionally biased region" description="Basic and acidic residues" evidence="2">
    <location>
        <begin position="481"/>
        <end position="501"/>
    </location>
</feature>
<evidence type="ECO:0000256" key="2">
    <source>
        <dbReference type="SAM" id="MobiDB-lite"/>
    </source>
</evidence>
<evidence type="ECO:0000259" key="3">
    <source>
        <dbReference type="Pfam" id="PF08914"/>
    </source>
</evidence>
<dbReference type="GO" id="GO:0005634">
    <property type="term" value="C:nucleus"/>
    <property type="evidence" value="ECO:0007669"/>
    <property type="project" value="UniProtKB-SubCell"/>
</dbReference>
<feature type="compositionally biased region" description="Basic and acidic residues" evidence="2">
    <location>
        <begin position="598"/>
        <end position="607"/>
    </location>
</feature>
<keyword evidence="5" id="KW-1185">Reference proteome</keyword>